<dbReference type="SUPFAM" id="SSF52794">
    <property type="entry name" value="PTS system IIB component-like"/>
    <property type="match status" value="1"/>
</dbReference>
<dbReference type="InterPro" id="IPR036095">
    <property type="entry name" value="PTS_EIIB-like_sf"/>
</dbReference>
<dbReference type="KEGG" id="eha:Ethha_2755"/>
<dbReference type="Gene3D" id="3.40.50.2300">
    <property type="match status" value="1"/>
</dbReference>
<dbReference type="AlphaFoldDB" id="E6U8C8"/>
<evidence type="ECO:0000259" key="7">
    <source>
        <dbReference type="PROSITE" id="PS51372"/>
    </source>
</evidence>
<feature type="domain" description="PRD" evidence="7">
    <location>
        <begin position="194"/>
        <end position="296"/>
    </location>
</feature>
<dbReference type="SUPFAM" id="SSF55804">
    <property type="entry name" value="Phoshotransferase/anion transport protein"/>
    <property type="match status" value="1"/>
</dbReference>
<dbReference type="Proteomes" id="UP000001551">
    <property type="component" value="Chromosome"/>
</dbReference>
<keyword evidence="2" id="KW-0677">Repeat</keyword>
<reference evidence="8 9" key="1">
    <citation type="submission" date="2010-12" db="EMBL/GenBank/DDBJ databases">
        <title>Complete sequence of Ethanoligenens harbinense YUAN-3.</title>
        <authorList>
            <person name="Lucas S."/>
            <person name="Copeland A."/>
            <person name="Lapidus A."/>
            <person name="Cheng J.-F."/>
            <person name="Bruce D."/>
            <person name="Goodwin L."/>
            <person name="Pitluck S."/>
            <person name="Chertkov O."/>
            <person name="Misra M."/>
            <person name="Detter J.C."/>
            <person name="Han C."/>
            <person name="Tapia R."/>
            <person name="Land M."/>
            <person name="Hauser L."/>
            <person name="Jeffries C."/>
            <person name="Kyrpides N."/>
            <person name="Ivanova N."/>
            <person name="Mikhailova N."/>
            <person name="Wang A."/>
            <person name="Mouttaki H."/>
            <person name="He Z."/>
            <person name="Zhou J."/>
            <person name="Hemme C.L."/>
            <person name="Woyke T."/>
        </authorList>
    </citation>
    <scope>NUCLEOTIDE SEQUENCE [LARGE SCALE GENOMIC DNA]</scope>
    <source>
        <strain evidence="9">DSM 18485 / JCM 12961 / CGMCC 1.5033 / YUAN-3</strain>
    </source>
</reference>
<evidence type="ECO:0000256" key="2">
    <source>
        <dbReference type="ARBA" id="ARBA00022737"/>
    </source>
</evidence>
<dbReference type="InterPro" id="IPR003501">
    <property type="entry name" value="PTS_EIIB_2/3"/>
</dbReference>
<dbReference type="PANTHER" id="PTHR30185:SF18">
    <property type="entry name" value="TRANSCRIPTIONAL REGULATOR MTLR"/>
    <property type="match status" value="1"/>
</dbReference>
<dbReference type="InterPro" id="IPR050661">
    <property type="entry name" value="BglG_antiterminators"/>
</dbReference>
<keyword evidence="3" id="KW-0805">Transcription regulation</keyword>
<dbReference type="eggNOG" id="COG3711">
    <property type="taxonomic scope" value="Bacteria"/>
</dbReference>
<dbReference type="Pfam" id="PF00359">
    <property type="entry name" value="PTS_EIIA_2"/>
    <property type="match status" value="1"/>
</dbReference>
<dbReference type="EC" id="2.7.1.69" evidence="8"/>
<dbReference type="CDD" id="cd05568">
    <property type="entry name" value="PTS_IIB_bgl_like"/>
    <property type="match status" value="1"/>
</dbReference>
<dbReference type="InterPro" id="IPR011608">
    <property type="entry name" value="PRD"/>
</dbReference>
<dbReference type="STRING" id="663278.Ethha_2755"/>
<dbReference type="GO" id="GO:0009401">
    <property type="term" value="P:phosphoenolpyruvate-dependent sugar phosphotransferase system"/>
    <property type="evidence" value="ECO:0007669"/>
    <property type="project" value="InterPro"/>
</dbReference>
<evidence type="ECO:0000259" key="6">
    <source>
        <dbReference type="PROSITE" id="PS51099"/>
    </source>
</evidence>
<dbReference type="InterPro" id="IPR013011">
    <property type="entry name" value="PTS_EIIB_2"/>
</dbReference>
<evidence type="ECO:0000256" key="1">
    <source>
        <dbReference type="ARBA" id="ARBA00022679"/>
    </source>
</evidence>
<dbReference type="Pfam" id="PF00874">
    <property type="entry name" value="PRD"/>
    <property type="match status" value="1"/>
</dbReference>
<dbReference type="GO" id="GO:0008982">
    <property type="term" value="F:protein-N(PI)-phosphohistidine-sugar phosphotransferase activity"/>
    <property type="evidence" value="ECO:0007669"/>
    <property type="project" value="InterPro"/>
</dbReference>
<accession>E6U8C8</accession>
<dbReference type="PROSITE" id="PS51099">
    <property type="entry name" value="PTS_EIIB_TYPE_2"/>
    <property type="match status" value="1"/>
</dbReference>
<keyword evidence="9" id="KW-1185">Reference proteome</keyword>
<protein>
    <submittedName>
        <fullName evidence="8">Transcriptional antiterminator, BglG</fullName>
        <ecNumber evidence="8">2.7.1.69</ecNumber>
    </submittedName>
</protein>
<dbReference type="InterPro" id="IPR036634">
    <property type="entry name" value="PRD_sf"/>
</dbReference>
<dbReference type="InterPro" id="IPR016152">
    <property type="entry name" value="PTrfase/Anion_transptr"/>
</dbReference>
<dbReference type="PROSITE" id="PS51094">
    <property type="entry name" value="PTS_EIIA_TYPE_2"/>
    <property type="match status" value="1"/>
</dbReference>
<dbReference type="InterPro" id="IPR036388">
    <property type="entry name" value="WH-like_DNA-bd_sf"/>
</dbReference>
<evidence type="ECO:0000259" key="5">
    <source>
        <dbReference type="PROSITE" id="PS51094"/>
    </source>
</evidence>
<dbReference type="EMBL" id="CP002400">
    <property type="protein sequence ID" value="ADU28247.1"/>
    <property type="molecule type" value="Genomic_DNA"/>
</dbReference>
<organism evidence="8 9">
    <name type="scientific">Ethanoligenens harbinense (strain DSM 18485 / JCM 12961 / CGMCC 1.5033 / YUAN-3)</name>
    <dbReference type="NCBI Taxonomy" id="663278"/>
    <lineage>
        <taxon>Bacteria</taxon>
        <taxon>Bacillati</taxon>
        <taxon>Bacillota</taxon>
        <taxon>Clostridia</taxon>
        <taxon>Eubacteriales</taxon>
        <taxon>Oscillospiraceae</taxon>
        <taxon>Ethanoligenens</taxon>
    </lineage>
</organism>
<dbReference type="Pfam" id="PF02302">
    <property type="entry name" value="PTS_IIB"/>
    <property type="match status" value="1"/>
</dbReference>
<feature type="domain" description="PTS EIIB type-2" evidence="6">
    <location>
        <begin position="412"/>
        <end position="504"/>
    </location>
</feature>
<dbReference type="InterPro" id="IPR002178">
    <property type="entry name" value="PTS_EIIA_type-2_dom"/>
</dbReference>
<evidence type="ECO:0000313" key="8">
    <source>
        <dbReference type="EMBL" id="ADU28247.1"/>
    </source>
</evidence>
<keyword evidence="1 8" id="KW-0808">Transferase</keyword>
<dbReference type="Gene3D" id="1.10.10.10">
    <property type="entry name" value="Winged helix-like DNA-binding domain superfamily/Winged helix DNA-binding domain"/>
    <property type="match status" value="1"/>
</dbReference>
<evidence type="ECO:0000313" key="9">
    <source>
        <dbReference type="Proteomes" id="UP000001551"/>
    </source>
</evidence>
<feature type="domain" description="PTS EIIA type-2" evidence="5">
    <location>
        <begin position="525"/>
        <end position="675"/>
    </location>
</feature>
<evidence type="ECO:0000256" key="4">
    <source>
        <dbReference type="ARBA" id="ARBA00023163"/>
    </source>
</evidence>
<keyword evidence="4" id="KW-0804">Transcription</keyword>
<sequence>MKFSARQKYILTLLTDTRLVDIRQLSKQMEISERTILREISAINHMAENHSVKLVFKNPLLHMEGTEQAVEQIKKDLGDICKPQLLTTEQRLLFITAQLLMADAPYKSAFFSYQMDVTEATISMYMEKIEKRLPEHNLSMDRQRTFGIQINGTEWDKRNALVDVIYAYKPPENLLSFIYQTKHELTTKLLFDVLFGKKIIGHTRDMLDFVADMLADEDDMEYLKAFLYIALSLKKSLDGASLQLSAAFKQDARSNNPALFNRLQQFFRQEQMQVPEDEMVYIFIHLPGNQYQHSMDQKIKALGIPLEKLSEEVLYEIRKREGAAFQNDRQLIDGMARQLNASICRAYLGIQLQNPLLGQVHSYYGTLYDAVKHACNLVFSKYNIRLSENEIGNITMYVGYMLDSGENFYNDISILIICPNGMGAARILSAKIQKLFPTIQHITVNSLKGWEENSQPYDLILSTVDIKDLKRNRKDRVFVVSPFLSTEDIQRISQTIDSIKQETEKRAEVAPLSHAPDPVGNQVSESIGKMFETLRIETVTATNMPGLIHTIASRLLEKSVVTDREEIEHRILKREKIGSVVIPNSRLALLHTRSETVAEPYIGIYRLRGQMLLHNPHSNDEPVDTFVVLLAKETAHPLVLESLGNLSMSLVDRPALIETLRTGLPEEVRQKIGKICLCPTTR</sequence>
<dbReference type="PANTHER" id="PTHR30185">
    <property type="entry name" value="CRYPTIC BETA-GLUCOSIDE BGL OPERON ANTITERMINATOR"/>
    <property type="match status" value="1"/>
</dbReference>
<evidence type="ECO:0000256" key="3">
    <source>
        <dbReference type="ARBA" id="ARBA00023015"/>
    </source>
</evidence>
<dbReference type="SUPFAM" id="SSF63520">
    <property type="entry name" value="PTS-regulatory domain, PRD"/>
    <property type="match status" value="1"/>
</dbReference>
<dbReference type="PROSITE" id="PS51372">
    <property type="entry name" value="PRD_2"/>
    <property type="match status" value="2"/>
</dbReference>
<dbReference type="HOGENOM" id="CLU_013442_2_0_9"/>
<dbReference type="Gene3D" id="3.40.930.10">
    <property type="entry name" value="Mannitol-specific EII, Chain A"/>
    <property type="match status" value="1"/>
</dbReference>
<proteinExistence type="predicted"/>
<feature type="domain" description="PRD" evidence="7">
    <location>
        <begin position="301"/>
        <end position="408"/>
    </location>
</feature>
<dbReference type="GO" id="GO:0006355">
    <property type="term" value="P:regulation of DNA-templated transcription"/>
    <property type="evidence" value="ECO:0007669"/>
    <property type="project" value="InterPro"/>
</dbReference>
<dbReference type="Gene3D" id="1.10.1790.10">
    <property type="entry name" value="PRD domain"/>
    <property type="match status" value="1"/>
</dbReference>
<gene>
    <name evidence="8" type="ordered locus">Ethha_2755</name>
</gene>
<name>E6U8C8_ETHHY</name>